<dbReference type="EMBL" id="CP042476">
    <property type="protein sequence ID" value="QED36814.1"/>
    <property type="molecule type" value="Genomic_DNA"/>
</dbReference>
<reference evidence="1 2" key="1">
    <citation type="submission" date="2019-08" db="EMBL/GenBank/DDBJ databases">
        <title>Antarcticibacterium arcticum sp. nov., a bacterium isolated from marine sediment of the Canadian Beaufort Sea.</title>
        <authorList>
            <person name="Lee Y.M."/>
            <person name="Baek K."/>
            <person name="Lee D.-H."/>
            <person name="Shin S.C."/>
            <person name="Jin Y.K."/>
            <person name="Park Y."/>
        </authorList>
    </citation>
    <scope>NUCLEOTIDE SEQUENCE [LARGE SCALE GENOMIC DNA]</scope>
    <source>
        <strain evidence="1 2">PAMC 28998</strain>
    </source>
</reference>
<proteinExistence type="predicted"/>
<evidence type="ECO:0000313" key="1">
    <source>
        <dbReference type="EMBL" id="QED36814.1"/>
    </source>
</evidence>
<dbReference type="KEGG" id="anp:FK178_03400"/>
<accession>A0A5B8YGC1</accession>
<dbReference type="RefSeq" id="WP_146831008.1">
    <property type="nucleotide sequence ID" value="NZ_CP042476.1"/>
</dbReference>
<evidence type="ECO:0008006" key="3">
    <source>
        <dbReference type="Google" id="ProtNLM"/>
    </source>
</evidence>
<dbReference type="AlphaFoldDB" id="A0A5B8YGC1"/>
<dbReference type="OrthoDB" id="881763at2"/>
<gene>
    <name evidence="1" type="ORF">FK178_03400</name>
</gene>
<name>A0A5B8YGC1_9FLAO</name>
<protein>
    <recommendedName>
        <fullName evidence="3">Lipoprotein</fullName>
    </recommendedName>
</protein>
<sequence>MKKISFLVLIILSLSCSKNDPCEGADCLPALTIIGKGTIACLIDGKGFQPGGSQFAGPTQQAFYQFLDGGYYFGLSANHRNSKTSINIALRNQEIEEGEVYQLNVDKEDSNFGESVYNLSYYQTNQIHTGEIYFVKFDDINGIVSGTFWFDAINEDGDIVEVREGRFDMKYY</sequence>
<dbReference type="Proteomes" id="UP000321954">
    <property type="component" value="Chromosome"/>
</dbReference>
<keyword evidence="2" id="KW-1185">Reference proteome</keyword>
<evidence type="ECO:0000313" key="2">
    <source>
        <dbReference type="Proteomes" id="UP000321954"/>
    </source>
</evidence>
<dbReference type="PROSITE" id="PS51257">
    <property type="entry name" value="PROKAR_LIPOPROTEIN"/>
    <property type="match status" value="1"/>
</dbReference>
<organism evidence="1 2">
    <name type="scientific">Antarcticibacterium arcticum</name>
    <dbReference type="NCBI Taxonomy" id="2585771"/>
    <lineage>
        <taxon>Bacteria</taxon>
        <taxon>Pseudomonadati</taxon>
        <taxon>Bacteroidota</taxon>
        <taxon>Flavobacteriia</taxon>
        <taxon>Flavobacteriales</taxon>
        <taxon>Flavobacteriaceae</taxon>
        <taxon>Antarcticibacterium</taxon>
    </lineage>
</organism>